<name>A0A3M8A9X9_9MICO</name>
<reference evidence="1 2" key="1">
    <citation type="submission" date="2018-10" db="EMBL/GenBank/DDBJ databases">
        <title>Isolation, diversity and antibacterial activity of antinobacteria from the wheat rhizosphere soil.</title>
        <authorList>
            <person name="Sun T."/>
        </authorList>
    </citation>
    <scope>NUCLEOTIDE SEQUENCE [LARGE SCALE GENOMIC DNA]</scope>
    <source>
        <strain evidence="1 2">SJ-23</strain>
    </source>
</reference>
<protein>
    <submittedName>
        <fullName evidence="1">Uncharacterized protein</fullName>
    </submittedName>
</protein>
<dbReference type="OrthoDB" id="4761743at2"/>
<organism evidence="1 2">
    <name type="scientific">Agromyces tardus</name>
    <dbReference type="NCBI Taxonomy" id="2583849"/>
    <lineage>
        <taxon>Bacteria</taxon>
        <taxon>Bacillati</taxon>
        <taxon>Actinomycetota</taxon>
        <taxon>Actinomycetes</taxon>
        <taxon>Micrococcales</taxon>
        <taxon>Microbacteriaceae</taxon>
        <taxon>Agromyces</taxon>
    </lineage>
</organism>
<comment type="caution">
    <text evidence="1">The sequence shown here is derived from an EMBL/GenBank/DDBJ whole genome shotgun (WGS) entry which is preliminary data.</text>
</comment>
<dbReference type="EMBL" id="RHHB01000025">
    <property type="protein sequence ID" value="RNB47397.1"/>
    <property type="molecule type" value="Genomic_DNA"/>
</dbReference>
<dbReference type="Proteomes" id="UP000275048">
    <property type="component" value="Unassembled WGS sequence"/>
</dbReference>
<sequence>MPDFARRYDEWNVVLQGLALGCLAIATDRLPASRARIEPAFSAAWREWSGAGEFREIEAREFDLFAMRAVRRNADHASWEWGRVWYPVLTDPSGNAAAALEAFAAGGPVSAGSWMQFAELFAAQLPGSVTV</sequence>
<accession>A0A3M8A9X9</accession>
<dbReference type="AlphaFoldDB" id="A0A3M8A9X9"/>
<proteinExistence type="predicted"/>
<keyword evidence="2" id="KW-1185">Reference proteome</keyword>
<evidence type="ECO:0000313" key="1">
    <source>
        <dbReference type="EMBL" id="RNB47397.1"/>
    </source>
</evidence>
<dbReference type="RefSeq" id="WP_122937336.1">
    <property type="nucleotide sequence ID" value="NZ_JBHSNT010000098.1"/>
</dbReference>
<evidence type="ECO:0000313" key="2">
    <source>
        <dbReference type="Proteomes" id="UP000275048"/>
    </source>
</evidence>
<gene>
    <name evidence="1" type="ORF">EDM22_12255</name>
</gene>
<dbReference type="PROSITE" id="PS51257">
    <property type="entry name" value="PROKAR_LIPOPROTEIN"/>
    <property type="match status" value="1"/>
</dbReference>